<accession>A0A644WVX5</accession>
<proteinExistence type="inferred from homology"/>
<dbReference type="InterPro" id="IPR006283">
    <property type="entry name" value="ThiL-like"/>
</dbReference>
<protein>
    <submittedName>
        <fullName evidence="3">Thiamine-monophosphate kinase</fullName>
        <ecNumber evidence="3">2.7.4.16</ecNumber>
    </submittedName>
</protein>
<dbReference type="Pfam" id="PF02769">
    <property type="entry name" value="AIRS_C"/>
    <property type="match status" value="1"/>
</dbReference>
<dbReference type="GO" id="GO:0009030">
    <property type="term" value="F:thiamine-phosphate kinase activity"/>
    <property type="evidence" value="ECO:0007669"/>
    <property type="project" value="UniProtKB-EC"/>
</dbReference>
<dbReference type="PANTHER" id="PTHR30270:SF0">
    <property type="entry name" value="THIAMINE-MONOPHOSPHATE KINASE"/>
    <property type="match status" value="1"/>
</dbReference>
<dbReference type="Gene3D" id="3.90.650.10">
    <property type="entry name" value="PurM-like C-terminal domain"/>
    <property type="match status" value="1"/>
</dbReference>
<dbReference type="CDD" id="cd02194">
    <property type="entry name" value="ThiL"/>
    <property type="match status" value="1"/>
</dbReference>
<dbReference type="AlphaFoldDB" id="A0A644WVX5"/>
<feature type="domain" description="PurM-like N-terminal" evidence="1">
    <location>
        <begin position="40"/>
        <end position="153"/>
    </location>
</feature>
<dbReference type="InterPro" id="IPR036676">
    <property type="entry name" value="PurM-like_C_sf"/>
</dbReference>
<dbReference type="PIRSF" id="PIRSF005303">
    <property type="entry name" value="Thiam_monoph_kin"/>
    <property type="match status" value="1"/>
</dbReference>
<keyword evidence="3" id="KW-0808">Transferase</keyword>
<dbReference type="EMBL" id="VSSQ01001395">
    <property type="protein sequence ID" value="MPM07962.1"/>
    <property type="molecule type" value="Genomic_DNA"/>
</dbReference>
<dbReference type="EC" id="2.7.4.16" evidence="3"/>
<dbReference type="InterPro" id="IPR036921">
    <property type="entry name" value="PurM-like_N_sf"/>
</dbReference>
<dbReference type="SUPFAM" id="SSF56042">
    <property type="entry name" value="PurM C-terminal domain-like"/>
    <property type="match status" value="1"/>
</dbReference>
<organism evidence="3">
    <name type="scientific">bioreactor metagenome</name>
    <dbReference type="NCBI Taxonomy" id="1076179"/>
    <lineage>
        <taxon>unclassified sequences</taxon>
        <taxon>metagenomes</taxon>
        <taxon>ecological metagenomes</taxon>
    </lineage>
</organism>
<dbReference type="InterPro" id="IPR010918">
    <property type="entry name" value="PurM-like_C_dom"/>
</dbReference>
<comment type="caution">
    <text evidence="3">The sequence shown here is derived from an EMBL/GenBank/DDBJ whole genome shotgun (WGS) entry which is preliminary data.</text>
</comment>
<dbReference type="SUPFAM" id="SSF55326">
    <property type="entry name" value="PurM N-terminal domain-like"/>
    <property type="match status" value="1"/>
</dbReference>
<reference evidence="3" key="1">
    <citation type="submission" date="2019-08" db="EMBL/GenBank/DDBJ databases">
        <authorList>
            <person name="Kucharzyk K."/>
            <person name="Murdoch R.W."/>
            <person name="Higgins S."/>
            <person name="Loffler F."/>
        </authorList>
    </citation>
    <scope>NUCLEOTIDE SEQUENCE</scope>
</reference>
<evidence type="ECO:0000259" key="2">
    <source>
        <dbReference type="Pfam" id="PF02769"/>
    </source>
</evidence>
<dbReference type="GO" id="GO:0009228">
    <property type="term" value="P:thiamine biosynthetic process"/>
    <property type="evidence" value="ECO:0007669"/>
    <property type="project" value="InterPro"/>
</dbReference>
<keyword evidence="3" id="KW-0418">Kinase</keyword>
<dbReference type="PANTHER" id="PTHR30270">
    <property type="entry name" value="THIAMINE-MONOPHOSPHATE KINASE"/>
    <property type="match status" value="1"/>
</dbReference>
<dbReference type="Gene3D" id="3.30.1330.10">
    <property type="entry name" value="PurM-like, N-terminal domain"/>
    <property type="match status" value="1"/>
</dbReference>
<feature type="domain" description="PurM-like C-terminal" evidence="2">
    <location>
        <begin position="168"/>
        <end position="324"/>
    </location>
</feature>
<dbReference type="HAMAP" id="MF_02128">
    <property type="entry name" value="TMP_kinase"/>
    <property type="match status" value="1"/>
</dbReference>
<evidence type="ECO:0000259" key="1">
    <source>
        <dbReference type="Pfam" id="PF00586"/>
    </source>
</evidence>
<name>A0A644WVX5_9ZZZZ</name>
<sequence length="351" mass="38485">MLEDKKPVHTDISTLGEFGLIHHLTKDFQLVNKTSLKGVGDDAAVIEYDRDEQTLISTDLLLEGIHFDLSWMPLRHLGYKAIVVNLSDIAAMNGVAQQVLVSIGISNRFSVEALDELFAGMKMACDKYKVDLVGGDTSSSAGGLVISVTVVGKAKSGEIVYRNGAKANDLICVSGDLGAAYAGLLILQREKKTFEANPNFQPDLQGYEYVIERQLKPEPRFDVLEKLRKAGIVPTSMMDISDGLSSELHHICSQSGTGCSIYEEKIPVDIETGRVAEEFNVTDITMALHGGEDYELLFTVPLAEYEKLKDREDILVIGHMTDKAEGLNLVTKTGQIISLKAQGWDSFKSEK</sequence>
<dbReference type="InterPro" id="IPR016188">
    <property type="entry name" value="PurM-like_N"/>
</dbReference>
<gene>
    <name evidence="3" type="primary">thiL_17</name>
    <name evidence="3" type="ORF">SDC9_54273</name>
</gene>
<dbReference type="Pfam" id="PF00586">
    <property type="entry name" value="AIRS"/>
    <property type="match status" value="1"/>
</dbReference>
<evidence type="ECO:0000313" key="3">
    <source>
        <dbReference type="EMBL" id="MPM07962.1"/>
    </source>
</evidence>
<dbReference type="NCBIfam" id="TIGR01379">
    <property type="entry name" value="thiL"/>
    <property type="match status" value="1"/>
</dbReference>